<dbReference type="EMBL" id="LLXJ01003927">
    <property type="protein sequence ID" value="PKB96396.1"/>
    <property type="molecule type" value="Genomic_DNA"/>
</dbReference>
<proteinExistence type="predicted"/>
<sequence length="70" mass="8061">MQEQPISWALDQFSSRKCWNSPVLSLFFVSVSMVLFGNEDGLFLRCEKLTSGRVIKWPLLNSIKLLILTK</sequence>
<reference evidence="1 2" key="1">
    <citation type="submission" date="2016-04" db="EMBL/GenBank/DDBJ databases">
        <title>Genome analyses suggest a sexual origin of heterokaryosis in a supposedly ancient asexual fungus.</title>
        <authorList>
            <person name="Ropars J."/>
            <person name="Sedzielewska K."/>
            <person name="Noel J."/>
            <person name="Charron P."/>
            <person name="Farinelli L."/>
            <person name="Marton T."/>
            <person name="Kruger M."/>
            <person name="Pelin A."/>
            <person name="Brachmann A."/>
            <person name="Corradi N."/>
        </authorList>
    </citation>
    <scope>NUCLEOTIDE SEQUENCE [LARGE SCALE GENOMIC DNA]</scope>
    <source>
        <strain evidence="1 2">A5</strain>
    </source>
</reference>
<gene>
    <name evidence="1" type="ORF">RhiirA5_506964</name>
</gene>
<evidence type="ECO:0000313" key="1">
    <source>
        <dbReference type="EMBL" id="PKB96396.1"/>
    </source>
</evidence>
<protein>
    <submittedName>
        <fullName evidence="1">Uncharacterized protein</fullName>
    </submittedName>
</protein>
<accession>A0A2N0NPD2</accession>
<dbReference type="AlphaFoldDB" id="A0A2N0NPD2"/>
<reference evidence="1 2" key="2">
    <citation type="submission" date="2017-09" db="EMBL/GenBank/DDBJ databases">
        <title>Extensive intraspecific genome diversity in a model arbuscular mycorrhizal fungus.</title>
        <authorList>
            <person name="Chen E.C."/>
            <person name="Morin E."/>
            <person name="Beaudet D."/>
            <person name="Noel J."/>
            <person name="Ndikumana S."/>
            <person name="Charron P."/>
            <person name="St-Onge C."/>
            <person name="Giorgi J."/>
            <person name="Grigoriev I.V."/>
            <person name="Roux C."/>
            <person name="Martin F.M."/>
            <person name="Corradi N."/>
        </authorList>
    </citation>
    <scope>NUCLEOTIDE SEQUENCE [LARGE SCALE GENOMIC DNA]</scope>
    <source>
        <strain evidence="1 2">A5</strain>
    </source>
</reference>
<name>A0A2N0NPD2_9GLOM</name>
<organism evidence="1 2">
    <name type="scientific">Rhizophagus irregularis</name>
    <dbReference type="NCBI Taxonomy" id="588596"/>
    <lineage>
        <taxon>Eukaryota</taxon>
        <taxon>Fungi</taxon>
        <taxon>Fungi incertae sedis</taxon>
        <taxon>Mucoromycota</taxon>
        <taxon>Glomeromycotina</taxon>
        <taxon>Glomeromycetes</taxon>
        <taxon>Glomerales</taxon>
        <taxon>Glomeraceae</taxon>
        <taxon>Rhizophagus</taxon>
    </lineage>
</organism>
<evidence type="ECO:0000313" key="2">
    <source>
        <dbReference type="Proteomes" id="UP000232722"/>
    </source>
</evidence>
<dbReference type="Proteomes" id="UP000232722">
    <property type="component" value="Unassembled WGS sequence"/>
</dbReference>
<comment type="caution">
    <text evidence="1">The sequence shown here is derived from an EMBL/GenBank/DDBJ whole genome shotgun (WGS) entry which is preliminary data.</text>
</comment>